<feature type="region of interest" description="Disordered" evidence="1">
    <location>
        <begin position="191"/>
        <end position="392"/>
    </location>
</feature>
<dbReference type="Proteomes" id="UP000266673">
    <property type="component" value="Unassembled WGS sequence"/>
</dbReference>
<keyword evidence="2" id="KW-0812">Transmembrane</keyword>
<dbReference type="EMBL" id="QKWP01000713">
    <property type="protein sequence ID" value="RIB15939.1"/>
    <property type="molecule type" value="Genomic_DNA"/>
</dbReference>
<keyword evidence="4" id="KW-1185">Reference proteome</keyword>
<accession>A0A397V4T1</accession>
<feature type="compositionally biased region" description="Basic residues" evidence="1">
    <location>
        <begin position="370"/>
        <end position="380"/>
    </location>
</feature>
<evidence type="ECO:0000313" key="4">
    <source>
        <dbReference type="Proteomes" id="UP000266673"/>
    </source>
</evidence>
<evidence type="ECO:0000256" key="2">
    <source>
        <dbReference type="SAM" id="Phobius"/>
    </source>
</evidence>
<dbReference type="AlphaFoldDB" id="A0A397V4T1"/>
<organism evidence="3 4">
    <name type="scientific">Gigaspora rosea</name>
    <dbReference type="NCBI Taxonomy" id="44941"/>
    <lineage>
        <taxon>Eukaryota</taxon>
        <taxon>Fungi</taxon>
        <taxon>Fungi incertae sedis</taxon>
        <taxon>Mucoromycota</taxon>
        <taxon>Glomeromycotina</taxon>
        <taxon>Glomeromycetes</taxon>
        <taxon>Diversisporales</taxon>
        <taxon>Gigasporaceae</taxon>
        <taxon>Gigaspora</taxon>
    </lineage>
</organism>
<feature type="transmembrane region" description="Helical" evidence="2">
    <location>
        <begin position="23"/>
        <end position="45"/>
    </location>
</feature>
<protein>
    <submittedName>
        <fullName evidence="3">Uncharacterized protein</fullName>
    </submittedName>
</protein>
<feature type="compositionally biased region" description="Basic and acidic residues" evidence="1">
    <location>
        <begin position="145"/>
        <end position="158"/>
    </location>
</feature>
<keyword evidence="2" id="KW-1133">Transmembrane helix</keyword>
<keyword evidence="2" id="KW-0472">Membrane</keyword>
<dbReference type="OrthoDB" id="2428128at2759"/>
<feature type="region of interest" description="Disordered" evidence="1">
    <location>
        <begin position="84"/>
        <end position="113"/>
    </location>
</feature>
<feature type="compositionally biased region" description="Low complexity" evidence="1">
    <location>
        <begin position="215"/>
        <end position="226"/>
    </location>
</feature>
<evidence type="ECO:0000313" key="3">
    <source>
        <dbReference type="EMBL" id="RIB15939.1"/>
    </source>
</evidence>
<evidence type="ECO:0000256" key="1">
    <source>
        <dbReference type="SAM" id="MobiDB-lite"/>
    </source>
</evidence>
<gene>
    <name evidence="3" type="ORF">C2G38_2038977</name>
</gene>
<proteinExistence type="predicted"/>
<comment type="caution">
    <text evidence="3">The sequence shown here is derived from an EMBL/GenBank/DDBJ whole genome shotgun (WGS) entry which is preliminary data.</text>
</comment>
<reference evidence="3 4" key="1">
    <citation type="submission" date="2018-06" db="EMBL/GenBank/DDBJ databases">
        <title>Comparative genomics reveals the genomic features of Rhizophagus irregularis, R. cerebriforme, R. diaphanum and Gigaspora rosea, and their symbiotic lifestyle signature.</title>
        <authorList>
            <person name="Morin E."/>
            <person name="San Clemente H."/>
            <person name="Chen E.C.H."/>
            <person name="De La Providencia I."/>
            <person name="Hainaut M."/>
            <person name="Kuo A."/>
            <person name="Kohler A."/>
            <person name="Murat C."/>
            <person name="Tang N."/>
            <person name="Roy S."/>
            <person name="Loubradou J."/>
            <person name="Henrissat B."/>
            <person name="Grigoriev I.V."/>
            <person name="Corradi N."/>
            <person name="Roux C."/>
            <person name="Martin F.M."/>
        </authorList>
    </citation>
    <scope>NUCLEOTIDE SEQUENCE [LARGE SCALE GENOMIC DNA]</scope>
    <source>
        <strain evidence="3 4">DAOM 194757</strain>
    </source>
</reference>
<feature type="region of interest" description="Disordered" evidence="1">
    <location>
        <begin position="132"/>
        <end position="178"/>
    </location>
</feature>
<name>A0A397V4T1_9GLOM</name>
<feature type="compositionally biased region" description="Low complexity" evidence="1">
    <location>
        <begin position="360"/>
        <end position="369"/>
    </location>
</feature>
<feature type="compositionally biased region" description="Basic and acidic residues" evidence="1">
    <location>
        <begin position="281"/>
        <end position="292"/>
    </location>
</feature>
<sequence>MVIEGTTSDSSTSNAASTSPESVVFAVLCTAAIALVITAAALFFVTRRQMKTDDSLDPENALKRKDSLDSGIIFINKNSGSMPILSPSIPIDQPTKEKPSTPPSTGSATPQIPQLNTQAPFYISHDFFNTPPKAHKSGTISRSRSSLDLHRGKEKEDLFSETTPFNDSPGPPLGSVHHVPRIDSEQLVESPYMTSHHHSTDYLQEMPSPMRPEYSTTSPVRSPRTSGDVRPQSRQSSEYLMHSPQEFQDPQLHSAYDEPTIYPEGSPANIVDPYLEPTTTRSERSERSERSRSRGRSTSPYIHRHASSPYEPTEFDDADISDQPHPSVSRSSESPSPPPTTERPRRPPRGAYTPEDNAGAPLTTTPSLTRRARSSRRPGRERRGGGNTSGTT</sequence>